<feature type="non-terminal residue" evidence="2">
    <location>
        <position position="1"/>
    </location>
</feature>
<gene>
    <name evidence="2" type="ORF">OFUS_LOCUS15120</name>
</gene>
<reference evidence="2" key="1">
    <citation type="submission" date="2022-03" db="EMBL/GenBank/DDBJ databases">
        <authorList>
            <person name="Martin C."/>
        </authorList>
    </citation>
    <scope>NUCLEOTIDE SEQUENCE</scope>
</reference>
<comment type="caution">
    <text evidence="2">The sequence shown here is derived from an EMBL/GenBank/DDBJ whole genome shotgun (WGS) entry which is preliminary data.</text>
</comment>
<proteinExistence type="predicted"/>
<evidence type="ECO:0000256" key="1">
    <source>
        <dbReference type="SAM" id="MobiDB-lite"/>
    </source>
</evidence>
<dbReference type="AlphaFoldDB" id="A0A8J1TTN1"/>
<sequence length="134" mass="14482">MSRSAPRRVHVLRTISESHSGHDKDLDPEIDGGMNHLSCSVPNGYGLYGYSPGRSPTLTGRSPTRVHGGHTLTPGDVYGSQGLSATDSSEEDLSTFAMPLLETNHEGNSTGDSVDGFRNRSGSGGFRNYFRRQR</sequence>
<feature type="region of interest" description="Disordered" evidence="1">
    <location>
        <begin position="49"/>
        <end position="91"/>
    </location>
</feature>
<dbReference type="EMBL" id="CAIIXF020000007">
    <property type="protein sequence ID" value="CAH1789832.1"/>
    <property type="molecule type" value="Genomic_DNA"/>
</dbReference>
<evidence type="ECO:0000313" key="3">
    <source>
        <dbReference type="Proteomes" id="UP000749559"/>
    </source>
</evidence>
<feature type="region of interest" description="Disordered" evidence="1">
    <location>
        <begin position="1"/>
        <end position="31"/>
    </location>
</feature>
<protein>
    <submittedName>
        <fullName evidence="2">Uncharacterized protein</fullName>
    </submittedName>
</protein>
<accession>A0A8J1TTN1</accession>
<organism evidence="2 3">
    <name type="scientific">Owenia fusiformis</name>
    <name type="common">Polychaete worm</name>
    <dbReference type="NCBI Taxonomy" id="6347"/>
    <lineage>
        <taxon>Eukaryota</taxon>
        <taxon>Metazoa</taxon>
        <taxon>Spiralia</taxon>
        <taxon>Lophotrochozoa</taxon>
        <taxon>Annelida</taxon>
        <taxon>Polychaeta</taxon>
        <taxon>Sedentaria</taxon>
        <taxon>Canalipalpata</taxon>
        <taxon>Sabellida</taxon>
        <taxon>Oweniida</taxon>
        <taxon>Oweniidae</taxon>
        <taxon>Owenia</taxon>
    </lineage>
</organism>
<evidence type="ECO:0000313" key="2">
    <source>
        <dbReference type="EMBL" id="CAH1789832.1"/>
    </source>
</evidence>
<name>A0A8J1TTN1_OWEFU</name>
<keyword evidence="3" id="KW-1185">Reference proteome</keyword>
<feature type="compositionally biased region" description="Basic residues" evidence="1">
    <location>
        <begin position="1"/>
        <end position="11"/>
    </location>
</feature>
<feature type="region of interest" description="Disordered" evidence="1">
    <location>
        <begin position="103"/>
        <end position="134"/>
    </location>
</feature>
<dbReference type="Proteomes" id="UP000749559">
    <property type="component" value="Unassembled WGS sequence"/>
</dbReference>